<dbReference type="Proteomes" id="UP000001058">
    <property type="component" value="Unassembled WGS sequence"/>
</dbReference>
<protein>
    <submittedName>
        <fullName evidence="1">Uncharacterized protein</fullName>
    </submittedName>
</protein>
<dbReference type="RefSeq" id="XP_002954186.1">
    <property type="nucleotide sequence ID" value="XM_002954140.1"/>
</dbReference>
<reference evidence="1 2" key="1">
    <citation type="journal article" date="2010" name="Science">
        <title>Genomic analysis of organismal complexity in the multicellular green alga Volvox carteri.</title>
        <authorList>
            <person name="Prochnik S.E."/>
            <person name="Umen J."/>
            <person name="Nedelcu A.M."/>
            <person name="Hallmann A."/>
            <person name="Miller S.M."/>
            <person name="Nishii I."/>
            <person name="Ferris P."/>
            <person name="Kuo A."/>
            <person name="Mitros T."/>
            <person name="Fritz-Laylin L.K."/>
            <person name="Hellsten U."/>
            <person name="Chapman J."/>
            <person name="Simakov O."/>
            <person name="Rensing S.A."/>
            <person name="Terry A."/>
            <person name="Pangilinan J."/>
            <person name="Kapitonov V."/>
            <person name="Jurka J."/>
            <person name="Salamov A."/>
            <person name="Shapiro H."/>
            <person name="Schmutz J."/>
            <person name="Grimwood J."/>
            <person name="Lindquist E."/>
            <person name="Lucas S."/>
            <person name="Grigoriev I.V."/>
            <person name="Schmitt R."/>
            <person name="Kirk D."/>
            <person name="Rokhsar D.S."/>
        </authorList>
    </citation>
    <scope>NUCLEOTIDE SEQUENCE [LARGE SCALE GENOMIC DNA]</scope>
    <source>
        <strain evidence="2">f. Nagariensis / Eve</strain>
    </source>
</reference>
<accession>D8U699</accession>
<evidence type="ECO:0000313" key="2">
    <source>
        <dbReference type="Proteomes" id="UP000001058"/>
    </source>
</evidence>
<proteinExistence type="predicted"/>
<dbReference type="InParanoid" id="D8U699"/>
<name>D8U699_VOLCA</name>
<gene>
    <name evidence="1" type="ORF">VOLCADRAFT_94976</name>
</gene>
<sequence length="116" mass="12754">MSNDAMDGMAKQLLKALRACSTATFPPPLGEQEEHLHTDSLSVSANQLFVQDLKEDPRALLVWQLGLWATALNIQGAGGCGWPYKCWPLKRHLKKLAVALKNISVPCTSYYSPTVT</sequence>
<organism evidence="2">
    <name type="scientific">Volvox carteri f. nagariensis</name>
    <dbReference type="NCBI Taxonomy" id="3068"/>
    <lineage>
        <taxon>Eukaryota</taxon>
        <taxon>Viridiplantae</taxon>
        <taxon>Chlorophyta</taxon>
        <taxon>core chlorophytes</taxon>
        <taxon>Chlorophyceae</taxon>
        <taxon>CS clade</taxon>
        <taxon>Chlamydomonadales</taxon>
        <taxon>Volvocaceae</taxon>
        <taxon>Volvox</taxon>
    </lineage>
</organism>
<dbReference type="AlphaFoldDB" id="D8U699"/>
<evidence type="ECO:0000313" key="1">
    <source>
        <dbReference type="EMBL" id="EFJ44903.1"/>
    </source>
</evidence>
<dbReference type="KEGG" id="vcn:VOLCADRAFT_94976"/>
<keyword evidence="2" id="KW-1185">Reference proteome</keyword>
<dbReference type="GeneID" id="9625962"/>
<dbReference type="EMBL" id="GL378361">
    <property type="protein sequence ID" value="EFJ44903.1"/>
    <property type="molecule type" value="Genomic_DNA"/>
</dbReference>